<dbReference type="InterPro" id="IPR006034">
    <property type="entry name" value="Asparaginase/glutaminase-like"/>
</dbReference>
<dbReference type="PROSITE" id="PS00144">
    <property type="entry name" value="ASN_GLN_ASE_1"/>
    <property type="match status" value="1"/>
</dbReference>
<dbReference type="PANTHER" id="PTHR11707">
    <property type="entry name" value="L-ASPARAGINASE"/>
    <property type="match status" value="1"/>
</dbReference>
<evidence type="ECO:0000259" key="6">
    <source>
        <dbReference type="Pfam" id="PF17763"/>
    </source>
</evidence>
<evidence type="ECO:0000256" key="2">
    <source>
        <dbReference type="ARBA" id="ARBA00012920"/>
    </source>
</evidence>
<dbReference type="PIRSF" id="PIRSF001220">
    <property type="entry name" value="L-ASNase_gatD"/>
    <property type="match status" value="1"/>
</dbReference>
<dbReference type="PIRSF" id="PIRSF500176">
    <property type="entry name" value="L_ASNase"/>
    <property type="match status" value="1"/>
</dbReference>
<evidence type="ECO:0000256" key="4">
    <source>
        <dbReference type="PROSITE-ProRule" id="PRU10099"/>
    </source>
</evidence>
<dbReference type="InterPro" id="IPR040919">
    <property type="entry name" value="Asparaginase_C"/>
</dbReference>
<dbReference type="Pfam" id="PF17763">
    <property type="entry name" value="Asparaginase_C"/>
    <property type="match status" value="1"/>
</dbReference>
<protein>
    <recommendedName>
        <fullName evidence="2">asparaginase</fullName>
        <ecNumber evidence="2">3.5.1.1</ecNumber>
    </recommendedName>
</protein>
<dbReference type="SUPFAM" id="SSF53774">
    <property type="entry name" value="Glutaminase/Asparaginase"/>
    <property type="match status" value="1"/>
</dbReference>
<dbReference type="InterPro" id="IPR004550">
    <property type="entry name" value="AsnASE_II"/>
</dbReference>
<evidence type="ECO:0000259" key="5">
    <source>
        <dbReference type="Pfam" id="PF00710"/>
    </source>
</evidence>
<dbReference type="InterPro" id="IPR020827">
    <property type="entry name" value="Asparaginase/glutaminase_AS1"/>
</dbReference>
<comment type="similarity">
    <text evidence="1">Belongs to the asparaginase 1 family.</text>
</comment>
<dbReference type="Pfam" id="PF00710">
    <property type="entry name" value="Asparaginase"/>
    <property type="match status" value="1"/>
</dbReference>
<dbReference type="SFLD" id="SFLDS00057">
    <property type="entry name" value="Glutaminase/Asparaginase"/>
    <property type="match status" value="1"/>
</dbReference>
<keyword evidence="3" id="KW-0378">Hydrolase</keyword>
<dbReference type="InterPro" id="IPR027474">
    <property type="entry name" value="L-asparaginase_N"/>
</dbReference>
<dbReference type="Proteomes" id="UP001157126">
    <property type="component" value="Unassembled WGS sequence"/>
</dbReference>
<sequence length="340" mass="34877">MQIESPPTAGGRARILIVGTGGTIAGSSAATDTQHYQAGVLSVEDLTAAVPGLADRVELQVEQLFSLDSVDLTLDHRLSLARRLDEVLGGTDRPDGVVVTHGTDSMEETAYVLHLLLDTEVPVVLTGAMRPADDPGADGPANLADAVTVAAHPLARGLGTVVVFGGQIHGARDITKRHAGRLDAFESLHGPLGHVLDGQVVIGARPARNFGATSAFRVGDLPATMPAVEVLLTHPEMTPSIVLAVIDSGAAGIVHAGPGGGNVSATVAALLDAARQAGIAIVRTSRVGSGLTTRNGSVSDDEHDWVCGGDLPPHKARVLLALALTATAETAELQTLFDTH</sequence>
<feature type="domain" description="L-asparaginase N-terminal" evidence="5">
    <location>
        <begin position="14"/>
        <end position="205"/>
    </location>
</feature>
<dbReference type="Gene3D" id="3.40.50.40">
    <property type="match status" value="1"/>
</dbReference>
<feature type="domain" description="Asparaginase/glutaminase C-terminal" evidence="6">
    <location>
        <begin position="228"/>
        <end position="337"/>
    </location>
</feature>
<dbReference type="PANTHER" id="PTHR11707:SF28">
    <property type="entry name" value="60 KDA LYSOPHOSPHOLIPASE"/>
    <property type="match status" value="1"/>
</dbReference>
<feature type="active site" evidence="4">
    <location>
        <position position="23"/>
    </location>
</feature>
<evidence type="ECO:0000313" key="8">
    <source>
        <dbReference type="Proteomes" id="UP001157126"/>
    </source>
</evidence>
<dbReference type="SMART" id="SM00870">
    <property type="entry name" value="Asparaginase"/>
    <property type="match status" value="1"/>
</dbReference>
<dbReference type="CDD" id="cd08964">
    <property type="entry name" value="L-asparaginase_II"/>
    <property type="match status" value="1"/>
</dbReference>
<dbReference type="PRINTS" id="PR00139">
    <property type="entry name" value="ASNGLNASE"/>
</dbReference>
<dbReference type="InterPro" id="IPR036152">
    <property type="entry name" value="Asp/glu_Ase-like_sf"/>
</dbReference>
<dbReference type="EMBL" id="BSUO01000001">
    <property type="protein sequence ID" value="GMA40612.1"/>
    <property type="molecule type" value="Genomic_DNA"/>
</dbReference>
<dbReference type="RefSeq" id="WP_284304282.1">
    <property type="nucleotide sequence ID" value="NZ_BSUO01000001.1"/>
</dbReference>
<gene>
    <name evidence="7" type="ORF">GCM10025883_26570</name>
</gene>
<dbReference type="Gene3D" id="3.40.50.1170">
    <property type="entry name" value="L-asparaginase, N-terminal domain"/>
    <property type="match status" value="1"/>
</dbReference>
<keyword evidence="8" id="KW-1185">Reference proteome</keyword>
<dbReference type="EC" id="3.5.1.1" evidence="2"/>
<dbReference type="InterPro" id="IPR027473">
    <property type="entry name" value="L-asparaginase_C"/>
</dbReference>
<evidence type="ECO:0000256" key="3">
    <source>
        <dbReference type="ARBA" id="ARBA00022801"/>
    </source>
</evidence>
<comment type="caution">
    <text evidence="7">The sequence shown here is derived from an EMBL/GenBank/DDBJ whole genome shotgun (WGS) entry which is preliminary data.</text>
</comment>
<dbReference type="PROSITE" id="PS51732">
    <property type="entry name" value="ASN_GLN_ASE_3"/>
    <property type="match status" value="1"/>
</dbReference>
<evidence type="ECO:0000256" key="1">
    <source>
        <dbReference type="ARBA" id="ARBA00010518"/>
    </source>
</evidence>
<proteinExistence type="inferred from homology"/>
<reference evidence="8" key="1">
    <citation type="journal article" date="2019" name="Int. J. Syst. Evol. Microbiol.">
        <title>The Global Catalogue of Microorganisms (GCM) 10K type strain sequencing project: providing services to taxonomists for standard genome sequencing and annotation.</title>
        <authorList>
            <consortium name="The Broad Institute Genomics Platform"/>
            <consortium name="The Broad Institute Genome Sequencing Center for Infectious Disease"/>
            <person name="Wu L."/>
            <person name="Ma J."/>
        </authorList>
    </citation>
    <scope>NUCLEOTIDE SEQUENCE [LARGE SCALE GENOMIC DNA]</scope>
    <source>
        <strain evidence="8">NBRC 113072</strain>
    </source>
</reference>
<organism evidence="7 8">
    <name type="scientific">Mobilicoccus caccae</name>
    <dbReference type="NCBI Taxonomy" id="1859295"/>
    <lineage>
        <taxon>Bacteria</taxon>
        <taxon>Bacillati</taxon>
        <taxon>Actinomycetota</taxon>
        <taxon>Actinomycetes</taxon>
        <taxon>Micrococcales</taxon>
        <taxon>Dermatophilaceae</taxon>
        <taxon>Mobilicoccus</taxon>
    </lineage>
</organism>
<dbReference type="InterPro" id="IPR037152">
    <property type="entry name" value="L-asparaginase_N_sf"/>
</dbReference>
<name>A0ABQ6IV42_9MICO</name>
<accession>A0ABQ6IV42</accession>
<evidence type="ECO:0000313" key="7">
    <source>
        <dbReference type="EMBL" id="GMA40612.1"/>
    </source>
</evidence>